<dbReference type="GO" id="GO:0005912">
    <property type="term" value="C:adherens junction"/>
    <property type="evidence" value="ECO:0007669"/>
    <property type="project" value="TreeGrafter"/>
</dbReference>
<dbReference type="InterPro" id="IPR001781">
    <property type="entry name" value="Znf_LIM"/>
</dbReference>
<evidence type="ECO:0000313" key="8">
    <source>
        <dbReference type="EMBL" id="TDH03952.1"/>
    </source>
</evidence>
<gene>
    <name evidence="8" type="ORF">EPR50_G00147280</name>
</gene>
<dbReference type="InterPro" id="IPR047172">
    <property type="entry name" value="Ajuba-like"/>
</dbReference>
<organism evidence="8 9">
    <name type="scientific">Perca flavescens</name>
    <name type="common">American yellow perch</name>
    <name type="synonym">Morone flavescens</name>
    <dbReference type="NCBI Taxonomy" id="8167"/>
    <lineage>
        <taxon>Eukaryota</taxon>
        <taxon>Metazoa</taxon>
        <taxon>Chordata</taxon>
        <taxon>Craniata</taxon>
        <taxon>Vertebrata</taxon>
        <taxon>Euteleostomi</taxon>
        <taxon>Actinopterygii</taxon>
        <taxon>Neopterygii</taxon>
        <taxon>Teleostei</taxon>
        <taxon>Neoteleostei</taxon>
        <taxon>Acanthomorphata</taxon>
        <taxon>Eupercaria</taxon>
        <taxon>Perciformes</taxon>
        <taxon>Percoidei</taxon>
        <taxon>Percidae</taxon>
        <taxon>Percinae</taxon>
        <taxon>Perca</taxon>
    </lineage>
</organism>
<evidence type="ECO:0000256" key="3">
    <source>
        <dbReference type="ARBA" id="ARBA00022723"/>
    </source>
</evidence>
<evidence type="ECO:0000259" key="7">
    <source>
        <dbReference type="PROSITE" id="PS50023"/>
    </source>
</evidence>
<feature type="domain" description="LIM zinc-binding" evidence="7">
    <location>
        <begin position="77"/>
        <end position="137"/>
    </location>
</feature>
<dbReference type="Proteomes" id="UP000295070">
    <property type="component" value="Chromosome 14"/>
</dbReference>
<keyword evidence="5 6" id="KW-0440">LIM domain</keyword>
<evidence type="ECO:0000313" key="9">
    <source>
        <dbReference type="Proteomes" id="UP000295070"/>
    </source>
</evidence>
<dbReference type="Gene3D" id="2.10.110.10">
    <property type="entry name" value="Cysteine Rich Protein"/>
    <property type="match status" value="3"/>
</dbReference>
<feature type="domain" description="LIM zinc-binding" evidence="7">
    <location>
        <begin position="12"/>
        <end position="73"/>
    </location>
</feature>
<dbReference type="GO" id="GO:0035331">
    <property type="term" value="P:negative regulation of hippo signaling"/>
    <property type="evidence" value="ECO:0007669"/>
    <property type="project" value="TreeGrafter"/>
</dbReference>
<evidence type="ECO:0000256" key="4">
    <source>
        <dbReference type="ARBA" id="ARBA00022833"/>
    </source>
</evidence>
<dbReference type="AlphaFoldDB" id="A0A484CJK1"/>
<dbReference type="GO" id="GO:0005667">
    <property type="term" value="C:transcription regulator complex"/>
    <property type="evidence" value="ECO:0007669"/>
    <property type="project" value="TreeGrafter"/>
</dbReference>
<dbReference type="GO" id="GO:0007010">
    <property type="term" value="P:cytoskeleton organization"/>
    <property type="evidence" value="ECO:0007669"/>
    <property type="project" value="TreeGrafter"/>
</dbReference>
<evidence type="ECO:0000256" key="2">
    <source>
        <dbReference type="ARBA" id="ARBA00022491"/>
    </source>
</evidence>
<proteinExistence type="predicted"/>
<dbReference type="GO" id="GO:0003714">
    <property type="term" value="F:transcription corepressor activity"/>
    <property type="evidence" value="ECO:0007669"/>
    <property type="project" value="TreeGrafter"/>
</dbReference>
<protein>
    <recommendedName>
        <fullName evidence="1">LIM domain-containing protein 1</fullName>
    </recommendedName>
</protein>
<evidence type="ECO:0000256" key="6">
    <source>
        <dbReference type="PROSITE-ProRule" id="PRU00125"/>
    </source>
</evidence>
<dbReference type="PROSITE" id="PS50023">
    <property type="entry name" value="LIM_DOMAIN_2"/>
    <property type="match status" value="2"/>
</dbReference>
<dbReference type="EMBL" id="SCKG01000014">
    <property type="protein sequence ID" value="TDH03952.1"/>
    <property type="molecule type" value="Genomic_DNA"/>
</dbReference>
<reference evidence="8 9" key="1">
    <citation type="submission" date="2019-01" db="EMBL/GenBank/DDBJ databases">
        <title>A chromosome-scale genome assembly of the yellow perch, Perca flavescens.</title>
        <authorList>
            <person name="Feron R."/>
            <person name="Morvezen R."/>
            <person name="Bestin A."/>
            <person name="Haffray P."/>
            <person name="Klopp C."/>
            <person name="Zahm M."/>
            <person name="Cabau C."/>
            <person name="Roques C."/>
            <person name="Donnadieu C."/>
            <person name="Bouchez O."/>
            <person name="Christie M."/>
            <person name="Larson W."/>
            <person name="Guiguen Y."/>
        </authorList>
    </citation>
    <scope>NUCLEOTIDE SEQUENCE [LARGE SCALE GENOMIC DNA]</scope>
    <source>
        <strain evidence="8">YP-PL-M2</strain>
        <tissue evidence="8">Blood</tissue>
    </source>
</reference>
<dbReference type="PANTHER" id="PTHR24219">
    <property type="entry name" value="LIM DOMAIN-CONTAINING PROTEIN JUB"/>
    <property type="match status" value="1"/>
</dbReference>
<dbReference type="SUPFAM" id="SSF57716">
    <property type="entry name" value="Glucocorticoid receptor-like (DNA-binding domain)"/>
    <property type="match status" value="3"/>
</dbReference>
<dbReference type="Pfam" id="PF00412">
    <property type="entry name" value="LIM"/>
    <property type="match status" value="2"/>
</dbReference>
<keyword evidence="9" id="KW-1185">Reference proteome</keyword>
<evidence type="ECO:0000256" key="1">
    <source>
        <dbReference type="ARBA" id="ARBA00015501"/>
    </source>
</evidence>
<comment type="caution">
    <text evidence="8">The sequence shown here is derived from an EMBL/GenBank/DDBJ whole genome shotgun (WGS) entry which is preliminary data.</text>
</comment>
<dbReference type="GO" id="GO:0001666">
    <property type="term" value="P:response to hypoxia"/>
    <property type="evidence" value="ECO:0007669"/>
    <property type="project" value="TreeGrafter"/>
</dbReference>
<sequence length="178" mass="19894">MEPSYSSSLYFGSCTHCSKAVYGEERACRAMGHLFHYACFTCSICNEKLSGKPFYSVSGKIYCEHDFLDSGVHSSSEACNSCGYLIMDMVLQARGKSYHPSCFRCVVCRQSLEGQPFSVDADTRVYCVSDYHKVQAPLCAACKEPILPTEGLTESIRVVSFDRNYHVECYSDTEVNLI</sequence>
<dbReference type="STRING" id="8167.A0A484CJK1"/>
<dbReference type="GO" id="GO:0046872">
    <property type="term" value="F:metal ion binding"/>
    <property type="evidence" value="ECO:0007669"/>
    <property type="project" value="UniProtKB-KW"/>
</dbReference>
<dbReference type="SMART" id="SM00132">
    <property type="entry name" value="LIM"/>
    <property type="match status" value="2"/>
</dbReference>
<dbReference type="PROSITE" id="PS00478">
    <property type="entry name" value="LIM_DOMAIN_1"/>
    <property type="match status" value="2"/>
</dbReference>
<keyword evidence="3 6" id="KW-0479">Metal-binding</keyword>
<keyword evidence="4 6" id="KW-0862">Zinc</keyword>
<keyword evidence="2" id="KW-0678">Repressor</keyword>
<dbReference type="PANTHER" id="PTHR24219:SF3">
    <property type="entry name" value="LIM DOMAIN-CONTAINING PROTEIN 1"/>
    <property type="match status" value="1"/>
</dbReference>
<dbReference type="GO" id="GO:0005634">
    <property type="term" value="C:nucleus"/>
    <property type="evidence" value="ECO:0007669"/>
    <property type="project" value="TreeGrafter"/>
</dbReference>
<accession>A0A484CJK1</accession>
<dbReference type="GO" id="GO:0000932">
    <property type="term" value="C:P-body"/>
    <property type="evidence" value="ECO:0007669"/>
    <property type="project" value="TreeGrafter"/>
</dbReference>
<evidence type="ECO:0000256" key="5">
    <source>
        <dbReference type="ARBA" id="ARBA00023038"/>
    </source>
</evidence>
<name>A0A484CJK1_PERFV</name>